<evidence type="ECO:0000313" key="2">
    <source>
        <dbReference type="EMBL" id="TNV83172.1"/>
    </source>
</evidence>
<dbReference type="Proteomes" id="UP000785679">
    <property type="component" value="Unassembled WGS sequence"/>
</dbReference>
<dbReference type="Pfam" id="PF07004">
    <property type="entry name" value="SHIPPO-rpt"/>
    <property type="match status" value="3"/>
</dbReference>
<accession>A0A8J8NX17</accession>
<proteinExistence type="predicted"/>
<feature type="compositionally biased region" description="Low complexity" evidence="1">
    <location>
        <begin position="208"/>
        <end position="222"/>
    </location>
</feature>
<sequence length="222" mass="24423">MCEQSLQIQQINIFQQLTNMINTIAASTGINVTFNDQLNRTGGYLYSSPAADIGKGQRSDPNMDMPTWTPAPDAYNTRLEATANYAPKFRFGKALRSEQRIPAFPGPAEKNINIKGQFGQLKKDEGITMGMRLTIKRNDRDSLGPGSYQIKASSTAPNFSLASRFDADVRPDRLRRPAHLQPKVKEAPGPGAYELPGSVRVAKQLKNPTATTPSTRPTQTNK</sequence>
<protein>
    <submittedName>
        <fullName evidence="2">Uncharacterized protein</fullName>
    </submittedName>
</protein>
<dbReference type="AlphaFoldDB" id="A0A8J8NX17"/>
<name>A0A8J8NX17_HALGN</name>
<organism evidence="2 3">
    <name type="scientific">Halteria grandinella</name>
    <dbReference type="NCBI Taxonomy" id="5974"/>
    <lineage>
        <taxon>Eukaryota</taxon>
        <taxon>Sar</taxon>
        <taxon>Alveolata</taxon>
        <taxon>Ciliophora</taxon>
        <taxon>Intramacronucleata</taxon>
        <taxon>Spirotrichea</taxon>
        <taxon>Stichotrichia</taxon>
        <taxon>Sporadotrichida</taxon>
        <taxon>Halteriidae</taxon>
        <taxon>Halteria</taxon>
    </lineage>
</organism>
<dbReference type="EMBL" id="RRYP01004093">
    <property type="protein sequence ID" value="TNV83172.1"/>
    <property type="molecule type" value="Genomic_DNA"/>
</dbReference>
<keyword evidence="3" id="KW-1185">Reference proteome</keyword>
<gene>
    <name evidence="2" type="ORF">FGO68_gene7618</name>
</gene>
<evidence type="ECO:0000313" key="3">
    <source>
        <dbReference type="Proteomes" id="UP000785679"/>
    </source>
</evidence>
<feature type="region of interest" description="Disordered" evidence="1">
    <location>
        <begin position="170"/>
        <end position="222"/>
    </location>
</feature>
<evidence type="ECO:0000256" key="1">
    <source>
        <dbReference type="SAM" id="MobiDB-lite"/>
    </source>
</evidence>
<comment type="caution">
    <text evidence="2">The sequence shown here is derived from an EMBL/GenBank/DDBJ whole genome shotgun (WGS) entry which is preliminary data.</text>
</comment>
<dbReference type="InterPro" id="IPR010736">
    <property type="entry name" value="SHIPPO-rpt"/>
</dbReference>
<reference evidence="2" key="1">
    <citation type="submission" date="2019-06" db="EMBL/GenBank/DDBJ databases">
        <authorList>
            <person name="Zheng W."/>
        </authorList>
    </citation>
    <scope>NUCLEOTIDE SEQUENCE</scope>
    <source>
        <strain evidence="2">QDHG01</strain>
    </source>
</reference>